<feature type="region of interest" description="Disordered" evidence="1">
    <location>
        <begin position="38"/>
        <end position="64"/>
    </location>
</feature>
<evidence type="ECO:0000313" key="3">
    <source>
        <dbReference type="Proteomes" id="UP001576784"/>
    </source>
</evidence>
<reference evidence="2 3" key="1">
    <citation type="submission" date="2024-09" db="EMBL/GenBank/DDBJ databases">
        <title>Floridaenema gen nov. (Aerosakkonemataceae, Aerosakkonematales ord. nov., Cyanobacteria) from benthic tropical and subtropical fresh waters, with the description of four new species.</title>
        <authorList>
            <person name="Moretto J.A."/>
            <person name="Berthold D.E."/>
            <person name="Lefler F.W."/>
            <person name="Huang I.-S."/>
            <person name="Laughinghouse H. IV."/>
        </authorList>
    </citation>
    <scope>NUCLEOTIDE SEQUENCE [LARGE SCALE GENOMIC DNA]</scope>
    <source>
        <strain evidence="2 3">BLCC-F50</strain>
    </source>
</reference>
<accession>A0ABV4XWV4</accession>
<name>A0ABV4XWV4_9CYAN</name>
<sequence length="64" mass="7276">MEVEPPFTSFPGSTWERGEFLVPRLNLGTRNMEVLPPFTSLNRGTRKEKRNSLDGNGALRDRIS</sequence>
<dbReference type="EMBL" id="JBHFNR010000182">
    <property type="protein sequence ID" value="MFB2896146.1"/>
    <property type="molecule type" value="Genomic_DNA"/>
</dbReference>
<organism evidence="2 3">
    <name type="scientific">Floridaenema flaviceps BLCC-F50</name>
    <dbReference type="NCBI Taxonomy" id="3153642"/>
    <lineage>
        <taxon>Bacteria</taxon>
        <taxon>Bacillati</taxon>
        <taxon>Cyanobacteriota</taxon>
        <taxon>Cyanophyceae</taxon>
        <taxon>Oscillatoriophycideae</taxon>
        <taxon>Aerosakkonematales</taxon>
        <taxon>Aerosakkonemataceae</taxon>
        <taxon>Floridanema</taxon>
        <taxon>Floridanema flaviceps</taxon>
    </lineage>
</organism>
<proteinExistence type="predicted"/>
<comment type="caution">
    <text evidence="2">The sequence shown here is derived from an EMBL/GenBank/DDBJ whole genome shotgun (WGS) entry which is preliminary data.</text>
</comment>
<dbReference type="RefSeq" id="WP_413265771.1">
    <property type="nucleotide sequence ID" value="NZ_JBHFNR010000182.1"/>
</dbReference>
<evidence type="ECO:0000256" key="1">
    <source>
        <dbReference type="SAM" id="MobiDB-lite"/>
    </source>
</evidence>
<keyword evidence="3" id="KW-1185">Reference proteome</keyword>
<dbReference type="Proteomes" id="UP001576784">
    <property type="component" value="Unassembled WGS sequence"/>
</dbReference>
<evidence type="ECO:0000313" key="2">
    <source>
        <dbReference type="EMBL" id="MFB2896146.1"/>
    </source>
</evidence>
<protein>
    <submittedName>
        <fullName evidence="2">Uncharacterized protein</fullName>
    </submittedName>
</protein>
<gene>
    <name evidence="2" type="ORF">ACE1CI_24810</name>
</gene>